<feature type="non-terminal residue" evidence="1">
    <location>
        <position position="1"/>
    </location>
</feature>
<keyword evidence="2" id="KW-1185">Reference proteome</keyword>
<evidence type="ECO:0000313" key="2">
    <source>
        <dbReference type="Proteomes" id="UP001189429"/>
    </source>
</evidence>
<protein>
    <submittedName>
        <fullName evidence="1">Uncharacterized protein</fullName>
    </submittedName>
</protein>
<feature type="non-terminal residue" evidence="1">
    <location>
        <position position="141"/>
    </location>
</feature>
<dbReference type="EMBL" id="CAUYUJ010006998">
    <property type="protein sequence ID" value="CAK0819273.1"/>
    <property type="molecule type" value="Genomic_DNA"/>
</dbReference>
<reference evidence="1" key="1">
    <citation type="submission" date="2023-10" db="EMBL/GenBank/DDBJ databases">
        <authorList>
            <person name="Chen Y."/>
            <person name="Shah S."/>
            <person name="Dougan E. K."/>
            <person name="Thang M."/>
            <person name="Chan C."/>
        </authorList>
    </citation>
    <scope>NUCLEOTIDE SEQUENCE [LARGE SCALE GENOMIC DNA]</scope>
</reference>
<sequence length="141" mass="15913">VGQAAEQSKGYKSIAKLPPEEAAVVEQSKPKRLPPFVLSFPHEASPVLHKDWTLVDGAAWDPDKFVLELRLRGERNKLIHEYLEGGFPVWYPSSGNSMWPLVQSPHINTKYMYCVWYCPLVRLILGACHSFRDPGIQLAGL</sequence>
<gene>
    <name evidence="1" type="ORF">PCOR1329_LOCUS21300</name>
</gene>
<dbReference type="Proteomes" id="UP001189429">
    <property type="component" value="Unassembled WGS sequence"/>
</dbReference>
<organism evidence="1 2">
    <name type="scientific">Prorocentrum cordatum</name>
    <dbReference type="NCBI Taxonomy" id="2364126"/>
    <lineage>
        <taxon>Eukaryota</taxon>
        <taxon>Sar</taxon>
        <taxon>Alveolata</taxon>
        <taxon>Dinophyceae</taxon>
        <taxon>Prorocentrales</taxon>
        <taxon>Prorocentraceae</taxon>
        <taxon>Prorocentrum</taxon>
    </lineage>
</organism>
<accession>A0ABN9RJI7</accession>
<name>A0ABN9RJI7_9DINO</name>
<proteinExistence type="predicted"/>
<comment type="caution">
    <text evidence="1">The sequence shown here is derived from an EMBL/GenBank/DDBJ whole genome shotgun (WGS) entry which is preliminary data.</text>
</comment>
<evidence type="ECO:0000313" key="1">
    <source>
        <dbReference type="EMBL" id="CAK0819273.1"/>
    </source>
</evidence>